<dbReference type="SUPFAM" id="SSF56003">
    <property type="entry name" value="Molybdenum cofactor-binding domain"/>
    <property type="match status" value="2"/>
</dbReference>
<dbReference type="PROSITE" id="PS51318">
    <property type="entry name" value="TAT"/>
    <property type="match status" value="1"/>
</dbReference>
<evidence type="ECO:0000259" key="2">
    <source>
        <dbReference type="SMART" id="SM01008"/>
    </source>
</evidence>
<evidence type="ECO:0000313" key="4">
    <source>
        <dbReference type="Proteomes" id="UP000199628"/>
    </source>
</evidence>
<feature type="domain" description="Aldehyde oxidase/xanthine dehydrogenase a/b hammerhead" evidence="2">
    <location>
        <begin position="206"/>
        <end position="294"/>
    </location>
</feature>
<evidence type="ECO:0000256" key="1">
    <source>
        <dbReference type="SAM" id="Phobius"/>
    </source>
</evidence>
<proteinExistence type="predicted"/>
<dbReference type="EMBL" id="FMZV01000013">
    <property type="protein sequence ID" value="SDE04392.1"/>
    <property type="molecule type" value="Genomic_DNA"/>
</dbReference>
<dbReference type="InterPro" id="IPR006311">
    <property type="entry name" value="TAT_signal"/>
</dbReference>
<dbReference type="Gene3D" id="3.30.365.10">
    <property type="entry name" value="Aldehyde oxidase/xanthine dehydrogenase, molybdopterin binding domain"/>
    <property type="match status" value="4"/>
</dbReference>
<protein>
    <submittedName>
        <fullName evidence="3">Isoquinoline 1-oxidoreductase</fullName>
    </submittedName>
</protein>
<dbReference type="PANTHER" id="PTHR47495">
    <property type="entry name" value="ALDEHYDE DEHYDROGENASE"/>
    <property type="match status" value="1"/>
</dbReference>
<dbReference type="SUPFAM" id="SSF54665">
    <property type="entry name" value="CO dehydrogenase molybdoprotein N-domain-like"/>
    <property type="match status" value="1"/>
</dbReference>
<dbReference type="InterPro" id="IPR008274">
    <property type="entry name" value="AldOxase/xan_DH_MoCoBD1"/>
</dbReference>
<dbReference type="InterPro" id="IPR000674">
    <property type="entry name" value="Ald_Oxase/Xan_DH_a/b"/>
</dbReference>
<dbReference type="PIRSF" id="PIRSF036389">
    <property type="entry name" value="IOR_B"/>
    <property type="match status" value="1"/>
</dbReference>
<dbReference type="OrthoDB" id="9767994at2"/>
<gene>
    <name evidence="3" type="ORF">SAMN04488239_11355</name>
</gene>
<dbReference type="SMART" id="SM01008">
    <property type="entry name" value="Ald_Xan_dh_C"/>
    <property type="match status" value="1"/>
</dbReference>
<dbReference type="Gene3D" id="3.90.1170.50">
    <property type="entry name" value="Aldehyde oxidase/xanthine dehydrogenase, a/b hammerhead"/>
    <property type="match status" value="2"/>
</dbReference>
<reference evidence="4" key="1">
    <citation type="submission" date="2016-10" db="EMBL/GenBank/DDBJ databases">
        <authorList>
            <person name="Varghese N."/>
            <person name="Submissions S."/>
        </authorList>
    </citation>
    <scope>NUCLEOTIDE SEQUENCE [LARGE SCALE GENOMIC DNA]</scope>
    <source>
        <strain evidence="4">CGMCC 1.9108</strain>
    </source>
</reference>
<dbReference type="InterPro" id="IPR046867">
    <property type="entry name" value="AldOxase/xan_DH_MoCoBD2"/>
</dbReference>
<dbReference type="InterPro" id="IPR037165">
    <property type="entry name" value="AldOxase/xan_DH_Mopterin-bd_sf"/>
</dbReference>
<dbReference type="AlphaFoldDB" id="A0A1G6ZPH2"/>
<feature type="transmembrane region" description="Helical" evidence="1">
    <location>
        <begin position="12"/>
        <end position="32"/>
    </location>
</feature>
<dbReference type="STRING" id="639004.SAMN04488239_11355"/>
<organism evidence="3 4">
    <name type="scientific">Ruegeria marina</name>
    <dbReference type="NCBI Taxonomy" id="639004"/>
    <lineage>
        <taxon>Bacteria</taxon>
        <taxon>Pseudomonadati</taxon>
        <taxon>Pseudomonadota</taxon>
        <taxon>Alphaproteobacteria</taxon>
        <taxon>Rhodobacterales</taxon>
        <taxon>Roseobacteraceae</taxon>
        <taxon>Ruegeria</taxon>
    </lineage>
</organism>
<dbReference type="Pfam" id="PF02738">
    <property type="entry name" value="MoCoBD_1"/>
    <property type="match status" value="1"/>
</dbReference>
<keyword evidence="1" id="KW-1133">Transmembrane helix</keyword>
<dbReference type="InterPro" id="IPR052516">
    <property type="entry name" value="N-heterocyclic_Hydroxylase"/>
</dbReference>
<dbReference type="GO" id="GO:0016491">
    <property type="term" value="F:oxidoreductase activity"/>
    <property type="evidence" value="ECO:0007669"/>
    <property type="project" value="InterPro"/>
</dbReference>
<keyword evidence="4" id="KW-1185">Reference proteome</keyword>
<dbReference type="InterPro" id="IPR012368">
    <property type="entry name" value="OxRdtase_Mopterin-bd_su_IorB"/>
</dbReference>
<dbReference type="Proteomes" id="UP000199628">
    <property type="component" value="Unassembled WGS sequence"/>
</dbReference>
<keyword evidence="1" id="KW-0472">Membrane</keyword>
<dbReference type="PANTHER" id="PTHR47495:SF2">
    <property type="entry name" value="ALDEHYDE DEHYDROGENASE"/>
    <property type="match status" value="1"/>
</dbReference>
<sequence>MTIQQKPGVSRRAFLVGASTAGAAVTMGWGLLSPTSADVRSMISPTLFFDIHADESVVIHIQKAEVGQHVGTALAQIVADELEVDWKNVSIDYIGFDPRLGLHLTGGSWSINWTFDALSRAGASGRITMLEAAAEKFGGSPSDYTAKKGVITGNGHMVTYGALVASGITARSFSEEEMKAITLKTADQRHYVGTSLEALDIPAKSRGQAMYGIDAKVPGMVVATPLIPAVRNGARVVSVDDSEAKSVKGYHGYHVAEGDVIEHYYTGIVLAVADTYFAARKAAELIKVEYDVGPNAKLSLKDLRAENLRLIESGEAESHFLKEGDAEAAIANAESKVEAIYEVGVNLHGALEPQTCLVDIQDGVYHVYTGTQIQTFMVEDLKKLGIPQENIVVHQQLLGGSYGRRQYSDPHILAAMAAKQFGKPVKVIYSREFEQVMDYSRPVNAVKLTAGLNGGKIDGMRAANAGSYLIPILAPPFMAPDKTGKEGAPMHDPFAVNGLDHWYTVPNQTVVTSLNQVAQSALPPGAVRAVGPGYQYFALESFIDEIANEIGKDPLSLRLELLDGTGKNAGSGAQQDGAKRLAAVLREAVNRSGYGKPLPAGESIGIACSAPQERASAIWNACAAHVAVDAETGEFEVKKLTLVSEHGTLVNPQMTRDQLMGAALWGLAFAALEDVQFEDGRLIAESFQDMNPLRQEHLPELDLTVLDSGHYPVGVGEAGATVIAPAIANAIFKAVGARVRSLPITPEKVKAAMSA</sequence>
<evidence type="ECO:0000313" key="3">
    <source>
        <dbReference type="EMBL" id="SDE04392.1"/>
    </source>
</evidence>
<accession>A0A1G6ZPH2</accession>
<keyword evidence="1" id="KW-0812">Transmembrane</keyword>
<dbReference type="Pfam" id="PF20256">
    <property type="entry name" value="MoCoBD_2"/>
    <property type="match status" value="2"/>
</dbReference>
<dbReference type="RefSeq" id="WP_093034355.1">
    <property type="nucleotide sequence ID" value="NZ_FMZV01000013.1"/>
</dbReference>
<name>A0A1G6ZPH2_9RHOB</name>
<dbReference type="InterPro" id="IPR036856">
    <property type="entry name" value="Ald_Oxase/Xan_DH_a/b_sf"/>
</dbReference>